<dbReference type="EMBL" id="DP000238">
    <property type="protein sequence ID" value="ABK77744.1"/>
    <property type="molecule type" value="Genomic_DNA"/>
</dbReference>
<dbReference type="EnsemblBacteria" id="ABK77744">
    <property type="protein sequence ID" value="ABK77744"/>
    <property type="gene ID" value="CENSYa_1115"/>
</dbReference>
<evidence type="ECO:0000313" key="1">
    <source>
        <dbReference type="EMBL" id="ABK77744.1"/>
    </source>
</evidence>
<sequence>MASKNTKSVGNKRYEYYEYHGRQKDPKILRAGRERQGQKEGPEFELEGVEKRIGIDPGCAKEIRRELERMAKE</sequence>
<dbReference type="AlphaFoldDB" id="A0RWM7"/>
<dbReference type="HOGENOM" id="CLU_2695556_0_0_2"/>
<name>A0RWM7_CENSY</name>
<accession>A0RWM7</accession>
<organism evidence="1 2">
    <name type="scientific">Cenarchaeum symbiosum (strain A)</name>
    <dbReference type="NCBI Taxonomy" id="414004"/>
    <lineage>
        <taxon>Archaea</taxon>
        <taxon>Nitrososphaerota</taxon>
        <taxon>Candidatus Cenarchaeales</taxon>
        <taxon>Candidatus Cenarchaeaceae</taxon>
        <taxon>Candidatus Cenarchaeum</taxon>
    </lineage>
</organism>
<dbReference type="Proteomes" id="UP000000758">
    <property type="component" value="Chromosome"/>
</dbReference>
<dbReference type="KEGG" id="csy:CENSYa_1115"/>
<proteinExistence type="predicted"/>
<protein>
    <submittedName>
        <fullName evidence="1">Uncharacterized protein</fullName>
    </submittedName>
</protein>
<gene>
    <name evidence="1" type="ordered locus">CENSYa_1115</name>
</gene>
<keyword evidence="2" id="KW-1185">Reference proteome</keyword>
<reference evidence="1 2" key="1">
    <citation type="journal article" date="2006" name="Proc. Natl. Acad. Sci. U.S.A.">
        <title>Genomic analysis of the uncultivated marine crenarchaeote Cenarchaeum symbiosum.</title>
        <authorList>
            <person name="Hallam S.J."/>
            <person name="Konstantinidis K.T."/>
            <person name="Putnam N."/>
            <person name="Schleper C."/>
            <person name="Watanabe Y."/>
            <person name="Sugahara J."/>
            <person name="Preston C."/>
            <person name="de la Torre J."/>
            <person name="Richardson P.M."/>
            <person name="DeLong E.F."/>
        </authorList>
    </citation>
    <scope>NUCLEOTIDE SEQUENCE [LARGE SCALE GENOMIC DNA]</scope>
    <source>
        <strain evidence="2">A</strain>
    </source>
</reference>
<evidence type="ECO:0000313" key="2">
    <source>
        <dbReference type="Proteomes" id="UP000000758"/>
    </source>
</evidence>
<dbReference type="STRING" id="414004.CENSYa_1115"/>